<protein>
    <submittedName>
        <fullName evidence="1">Uncharacterized protein</fullName>
    </submittedName>
</protein>
<comment type="caution">
    <text evidence="1">The sequence shown here is derived from an EMBL/GenBank/DDBJ whole genome shotgun (WGS) entry which is preliminary data.</text>
</comment>
<dbReference type="AlphaFoldDB" id="A0A210Q7R6"/>
<reference evidence="1 2" key="1">
    <citation type="journal article" date="2017" name="Nat. Ecol. Evol.">
        <title>Scallop genome provides insights into evolution of bilaterian karyotype and development.</title>
        <authorList>
            <person name="Wang S."/>
            <person name="Zhang J."/>
            <person name="Jiao W."/>
            <person name="Li J."/>
            <person name="Xun X."/>
            <person name="Sun Y."/>
            <person name="Guo X."/>
            <person name="Huan P."/>
            <person name="Dong B."/>
            <person name="Zhang L."/>
            <person name="Hu X."/>
            <person name="Sun X."/>
            <person name="Wang J."/>
            <person name="Zhao C."/>
            <person name="Wang Y."/>
            <person name="Wang D."/>
            <person name="Huang X."/>
            <person name="Wang R."/>
            <person name="Lv J."/>
            <person name="Li Y."/>
            <person name="Zhang Z."/>
            <person name="Liu B."/>
            <person name="Lu W."/>
            <person name="Hui Y."/>
            <person name="Liang J."/>
            <person name="Zhou Z."/>
            <person name="Hou R."/>
            <person name="Li X."/>
            <person name="Liu Y."/>
            <person name="Li H."/>
            <person name="Ning X."/>
            <person name="Lin Y."/>
            <person name="Zhao L."/>
            <person name="Xing Q."/>
            <person name="Dou J."/>
            <person name="Li Y."/>
            <person name="Mao J."/>
            <person name="Guo H."/>
            <person name="Dou H."/>
            <person name="Li T."/>
            <person name="Mu C."/>
            <person name="Jiang W."/>
            <person name="Fu Q."/>
            <person name="Fu X."/>
            <person name="Miao Y."/>
            <person name="Liu J."/>
            <person name="Yu Q."/>
            <person name="Li R."/>
            <person name="Liao H."/>
            <person name="Li X."/>
            <person name="Kong Y."/>
            <person name="Jiang Z."/>
            <person name="Chourrout D."/>
            <person name="Li R."/>
            <person name="Bao Z."/>
        </authorList>
    </citation>
    <scope>NUCLEOTIDE SEQUENCE [LARGE SCALE GENOMIC DNA]</scope>
    <source>
        <strain evidence="1 2">PY_sf001</strain>
    </source>
</reference>
<gene>
    <name evidence="1" type="ORF">KP79_PYT06897</name>
</gene>
<organism evidence="1 2">
    <name type="scientific">Mizuhopecten yessoensis</name>
    <name type="common">Japanese scallop</name>
    <name type="synonym">Patinopecten yessoensis</name>
    <dbReference type="NCBI Taxonomy" id="6573"/>
    <lineage>
        <taxon>Eukaryota</taxon>
        <taxon>Metazoa</taxon>
        <taxon>Spiralia</taxon>
        <taxon>Lophotrochozoa</taxon>
        <taxon>Mollusca</taxon>
        <taxon>Bivalvia</taxon>
        <taxon>Autobranchia</taxon>
        <taxon>Pteriomorphia</taxon>
        <taxon>Pectinida</taxon>
        <taxon>Pectinoidea</taxon>
        <taxon>Pectinidae</taxon>
        <taxon>Mizuhopecten</taxon>
    </lineage>
</organism>
<evidence type="ECO:0000313" key="1">
    <source>
        <dbReference type="EMBL" id="OWF44729.1"/>
    </source>
</evidence>
<proteinExistence type="predicted"/>
<sequence>MLGIRKVPDMEKVLIKEWEIAMAVRSRQTTGVLTKHIRIVDMMKDLRDKQRPMISMLDDFLTPEKHDTWKQFLNLMEGIVHIPRGSLEKAKDIKDIMFILKTEGYYKTRIQAHTCLMKIIRRIDSNFARKVDPIFKNIVKLDQKSKAIKGLAEKEMTEDETVFQAGQVLCTCALHQNQSI</sequence>
<dbReference type="EMBL" id="NEDP02004694">
    <property type="protein sequence ID" value="OWF44729.1"/>
    <property type="molecule type" value="Genomic_DNA"/>
</dbReference>
<accession>A0A210Q7R6</accession>
<name>A0A210Q7R6_MIZYE</name>
<dbReference type="Proteomes" id="UP000242188">
    <property type="component" value="Unassembled WGS sequence"/>
</dbReference>
<keyword evidence="2" id="KW-1185">Reference proteome</keyword>
<evidence type="ECO:0000313" key="2">
    <source>
        <dbReference type="Proteomes" id="UP000242188"/>
    </source>
</evidence>